<feature type="transmembrane region" description="Helical" evidence="7">
    <location>
        <begin position="61"/>
        <end position="86"/>
    </location>
</feature>
<feature type="transmembrane region" description="Helical" evidence="7">
    <location>
        <begin position="106"/>
        <end position="127"/>
    </location>
</feature>
<dbReference type="PANTHER" id="PTHR31503">
    <property type="entry name" value="VACUOLAR CALCIUM ION TRANSPORTER"/>
    <property type="match status" value="1"/>
</dbReference>
<keyword evidence="10" id="KW-1185">Reference proteome</keyword>
<dbReference type="OrthoDB" id="1699231at2759"/>
<dbReference type="GO" id="GO:0015369">
    <property type="term" value="F:calcium:proton antiporter activity"/>
    <property type="evidence" value="ECO:0007669"/>
    <property type="project" value="TreeGrafter"/>
</dbReference>
<evidence type="ECO:0000256" key="1">
    <source>
        <dbReference type="ARBA" id="ARBA00004127"/>
    </source>
</evidence>
<sequence length="343" mass="37917">MPRLWYLSRPQHRWRSGLAASQEVLKSLVRQVGSVLLGSWVNLLLVCVPVGIVLNYQFGPALATFIVNFLAAVGLLGLGDAALEIVTSKVGSFHGSLLYISTRFPLIGSLLANILLLPALSILYASLRRKRMAHNYNVTRAHNFMLLLAIGAFIIPTVFDKSTVLPTASTAAVSRAVSILLVLTYSAYLYFQLVMYRGIFDEYMMEMDKKADELLVSGWVASAIFIMTTVLLCFCVDFVVGSLQGIEDPELRFGMFTGFILMPVLNCDVAAVEQAGRSTDLMLMFTIGKCVQSALLVAPLLLVIAWGLGRDELNLSFDLWMIADLFMSVLFLNTLSAFRSFNW</sequence>
<feature type="transmembrane region" description="Helical" evidence="7">
    <location>
        <begin position="319"/>
        <end position="338"/>
    </location>
</feature>
<feature type="domain" description="Sodium/calcium exchanger membrane region" evidence="8">
    <location>
        <begin position="65"/>
        <end position="193"/>
    </location>
</feature>
<dbReference type="AlphaFoldDB" id="A0A194W6R3"/>
<dbReference type="InterPro" id="IPR004837">
    <property type="entry name" value="NaCa_Exmemb"/>
</dbReference>
<keyword evidence="6 7" id="KW-0472">Membrane</keyword>
<reference evidence="9" key="1">
    <citation type="submission" date="2014-12" db="EMBL/GenBank/DDBJ databases">
        <title>Genome Sequence of Valsa Canker Pathogens Uncovers a Specific Adaption of Colonization on Woody Bark.</title>
        <authorList>
            <person name="Yin Z."/>
            <person name="Liu H."/>
            <person name="Gao X."/>
            <person name="Li Z."/>
            <person name="Song N."/>
            <person name="Ke X."/>
            <person name="Dai Q."/>
            <person name="Wu Y."/>
            <person name="Sun Y."/>
            <person name="Xu J.-R."/>
            <person name="Kang Z.K."/>
            <person name="Wang L."/>
            <person name="Huang L."/>
        </authorList>
    </citation>
    <scope>NUCLEOTIDE SEQUENCE [LARGE SCALE GENOMIC DNA]</scope>
    <source>
        <strain evidence="9">03-8</strain>
    </source>
</reference>
<dbReference type="PANTHER" id="PTHR31503:SF20">
    <property type="entry name" value="CA(2+)_H(+) EXCHANGER, PUTATIVE (EUROFUNG)-RELATED"/>
    <property type="match status" value="1"/>
</dbReference>
<dbReference type="GO" id="GO:0006874">
    <property type="term" value="P:intracellular calcium ion homeostasis"/>
    <property type="evidence" value="ECO:0007669"/>
    <property type="project" value="TreeGrafter"/>
</dbReference>
<dbReference type="EMBL" id="CM003104">
    <property type="protein sequence ID" value="KUI71765.1"/>
    <property type="molecule type" value="Genomic_DNA"/>
</dbReference>
<protein>
    <submittedName>
        <fullName evidence="9">Vacuolar calcium ion transporter</fullName>
    </submittedName>
</protein>
<feature type="transmembrane region" description="Helical" evidence="7">
    <location>
        <begin position="171"/>
        <end position="193"/>
    </location>
</feature>
<dbReference type="GO" id="GO:0012505">
    <property type="term" value="C:endomembrane system"/>
    <property type="evidence" value="ECO:0007669"/>
    <property type="project" value="UniProtKB-SubCell"/>
</dbReference>
<feature type="transmembrane region" description="Helical" evidence="7">
    <location>
        <begin position="283"/>
        <end position="307"/>
    </location>
</feature>
<feature type="transmembrane region" description="Helical" evidence="7">
    <location>
        <begin position="214"/>
        <end position="239"/>
    </location>
</feature>
<name>A0A194W6R3_CYTMA</name>
<evidence type="ECO:0000256" key="2">
    <source>
        <dbReference type="ARBA" id="ARBA00022448"/>
    </source>
</evidence>
<evidence type="ECO:0000259" key="8">
    <source>
        <dbReference type="Pfam" id="PF01699"/>
    </source>
</evidence>
<dbReference type="SMR" id="A0A194W6R3"/>
<evidence type="ECO:0000256" key="3">
    <source>
        <dbReference type="ARBA" id="ARBA00022692"/>
    </source>
</evidence>
<dbReference type="Proteomes" id="UP000078559">
    <property type="component" value="Chromosome 7"/>
</dbReference>
<accession>A0A194W6R3</accession>
<evidence type="ECO:0000256" key="5">
    <source>
        <dbReference type="ARBA" id="ARBA00023065"/>
    </source>
</evidence>
<evidence type="ECO:0000313" key="9">
    <source>
        <dbReference type="EMBL" id="KUI71765.1"/>
    </source>
</evidence>
<evidence type="ECO:0000256" key="7">
    <source>
        <dbReference type="SAM" id="Phobius"/>
    </source>
</evidence>
<feature type="transmembrane region" description="Helical" evidence="7">
    <location>
        <begin position="35"/>
        <end position="54"/>
    </location>
</feature>
<evidence type="ECO:0000256" key="4">
    <source>
        <dbReference type="ARBA" id="ARBA00022989"/>
    </source>
</evidence>
<dbReference type="GO" id="GO:0000329">
    <property type="term" value="C:fungal-type vacuole membrane"/>
    <property type="evidence" value="ECO:0007669"/>
    <property type="project" value="TreeGrafter"/>
</dbReference>
<keyword evidence="2" id="KW-0813">Transport</keyword>
<gene>
    <name evidence="9" type="ORF">VM1G_06906</name>
</gene>
<dbReference type="Pfam" id="PF01699">
    <property type="entry name" value="Na_Ca_ex"/>
    <property type="match status" value="1"/>
</dbReference>
<keyword evidence="3 7" id="KW-0812">Transmembrane</keyword>
<evidence type="ECO:0000313" key="10">
    <source>
        <dbReference type="Proteomes" id="UP000078559"/>
    </source>
</evidence>
<feature type="transmembrane region" description="Helical" evidence="7">
    <location>
        <begin position="139"/>
        <end position="159"/>
    </location>
</feature>
<dbReference type="InterPro" id="IPR004713">
    <property type="entry name" value="CaH_exchang"/>
</dbReference>
<evidence type="ECO:0000256" key="6">
    <source>
        <dbReference type="ARBA" id="ARBA00023136"/>
    </source>
</evidence>
<comment type="subcellular location">
    <subcellularLocation>
        <location evidence="1">Endomembrane system</location>
        <topology evidence="1">Multi-pass membrane protein</topology>
    </subcellularLocation>
</comment>
<feature type="transmembrane region" description="Helical" evidence="7">
    <location>
        <begin position="251"/>
        <end position="271"/>
    </location>
</feature>
<proteinExistence type="predicted"/>
<organism evidence="9 10">
    <name type="scientific">Cytospora mali</name>
    <name type="common">Apple Valsa canker fungus</name>
    <name type="synonym">Valsa mali</name>
    <dbReference type="NCBI Taxonomy" id="578113"/>
    <lineage>
        <taxon>Eukaryota</taxon>
        <taxon>Fungi</taxon>
        <taxon>Dikarya</taxon>
        <taxon>Ascomycota</taxon>
        <taxon>Pezizomycotina</taxon>
        <taxon>Sordariomycetes</taxon>
        <taxon>Sordariomycetidae</taxon>
        <taxon>Diaporthales</taxon>
        <taxon>Cytosporaceae</taxon>
        <taxon>Cytospora</taxon>
    </lineage>
</organism>
<keyword evidence="4 7" id="KW-1133">Transmembrane helix</keyword>
<keyword evidence="5" id="KW-0406">Ion transport</keyword>